<name>A0ABT1X4L8_9PROT</name>
<gene>
    <name evidence="2" type="ORF">NRP21_13445</name>
</gene>
<dbReference type="Gene3D" id="1.20.5.160">
    <property type="entry name" value="Bacterial aa3 type cytochrome c oxidase subunit IV"/>
    <property type="match status" value="1"/>
</dbReference>
<organism evidence="2 3">
    <name type="scientific">Roseomonas populi</name>
    <dbReference type="NCBI Taxonomy" id="3121582"/>
    <lineage>
        <taxon>Bacteria</taxon>
        <taxon>Pseudomonadati</taxon>
        <taxon>Pseudomonadota</taxon>
        <taxon>Alphaproteobacteria</taxon>
        <taxon>Acetobacterales</taxon>
        <taxon>Roseomonadaceae</taxon>
        <taxon>Roseomonas</taxon>
    </lineage>
</organism>
<dbReference type="InterPro" id="IPR036596">
    <property type="entry name" value="Cyt-C_aa3_sf"/>
</dbReference>
<sequence>MAEAQQHVDYVPVESKDILPERQAGWAMFTRATAWGIVAIVLLLIFLKVFFG</sequence>
<feature type="transmembrane region" description="Helical" evidence="1">
    <location>
        <begin position="32"/>
        <end position="51"/>
    </location>
</feature>
<evidence type="ECO:0000313" key="3">
    <source>
        <dbReference type="Proteomes" id="UP001524642"/>
    </source>
</evidence>
<keyword evidence="1" id="KW-1133">Transmembrane helix</keyword>
<dbReference type="RefSeq" id="WP_257716719.1">
    <property type="nucleotide sequence ID" value="NZ_JANJOU010000009.1"/>
</dbReference>
<reference evidence="2 3" key="1">
    <citation type="submission" date="2022-06" db="EMBL/GenBank/DDBJ databases">
        <title>Roseomonas CN29.</title>
        <authorList>
            <person name="Cheng Y."/>
            <person name="He X."/>
        </authorList>
    </citation>
    <scope>NUCLEOTIDE SEQUENCE [LARGE SCALE GENOMIC DNA]</scope>
    <source>
        <strain evidence="2 3">CN29</strain>
    </source>
</reference>
<accession>A0ABT1X4L8</accession>
<keyword evidence="1" id="KW-0812">Transmembrane</keyword>
<evidence type="ECO:0000256" key="1">
    <source>
        <dbReference type="SAM" id="Phobius"/>
    </source>
</evidence>
<proteinExistence type="predicted"/>
<keyword evidence="3" id="KW-1185">Reference proteome</keyword>
<evidence type="ECO:0000313" key="2">
    <source>
        <dbReference type="EMBL" id="MCR0983055.1"/>
    </source>
</evidence>
<keyword evidence="1" id="KW-0472">Membrane</keyword>
<dbReference type="Proteomes" id="UP001524642">
    <property type="component" value="Unassembled WGS sequence"/>
</dbReference>
<protein>
    <submittedName>
        <fullName evidence="2">Preprotein translocase subunit SecE</fullName>
    </submittedName>
</protein>
<comment type="caution">
    <text evidence="2">The sequence shown here is derived from an EMBL/GenBank/DDBJ whole genome shotgun (WGS) entry which is preliminary data.</text>
</comment>
<dbReference type="EMBL" id="JANJOU010000009">
    <property type="protein sequence ID" value="MCR0983055.1"/>
    <property type="molecule type" value="Genomic_DNA"/>
</dbReference>